<keyword evidence="4" id="KW-0411">Iron-sulfur</keyword>
<evidence type="ECO:0000313" key="6">
    <source>
        <dbReference type="EMBL" id="GAA4738589.1"/>
    </source>
</evidence>
<comment type="caution">
    <text evidence="6">The sequence shown here is derived from an EMBL/GenBank/DDBJ whole genome shotgun (WGS) entry which is preliminary data.</text>
</comment>
<evidence type="ECO:0000256" key="2">
    <source>
        <dbReference type="ARBA" id="ARBA00022723"/>
    </source>
</evidence>
<dbReference type="PANTHER" id="PTHR13847:SF274">
    <property type="entry name" value="RIESKE 2FE-2S IRON-SULFUR PROTEIN YHFW-RELATED"/>
    <property type="match status" value="1"/>
</dbReference>
<dbReference type="InterPro" id="IPR018527">
    <property type="entry name" value="Rubredoxin_Fe_BS"/>
</dbReference>
<dbReference type="SUPFAM" id="SSF50022">
    <property type="entry name" value="ISP domain"/>
    <property type="match status" value="1"/>
</dbReference>
<dbReference type="InterPro" id="IPR036188">
    <property type="entry name" value="FAD/NAD-bd_sf"/>
</dbReference>
<reference evidence="7" key="1">
    <citation type="journal article" date="2019" name="Int. J. Syst. Evol. Microbiol.">
        <title>The Global Catalogue of Microorganisms (GCM) 10K type strain sequencing project: providing services to taxonomists for standard genome sequencing and annotation.</title>
        <authorList>
            <consortium name="The Broad Institute Genomics Platform"/>
            <consortium name="The Broad Institute Genome Sequencing Center for Infectious Disease"/>
            <person name="Wu L."/>
            <person name="Ma J."/>
        </authorList>
    </citation>
    <scope>NUCLEOTIDE SEQUENCE [LARGE SCALE GENOMIC DNA]</scope>
    <source>
        <strain evidence="7">JCM 19015</strain>
    </source>
</reference>
<dbReference type="EMBL" id="BAABLP010000001">
    <property type="protein sequence ID" value="GAA4738589.1"/>
    <property type="molecule type" value="Genomic_DNA"/>
</dbReference>
<dbReference type="RefSeq" id="WP_345479506.1">
    <property type="nucleotide sequence ID" value="NZ_BAABLP010000001.1"/>
</dbReference>
<dbReference type="PANTHER" id="PTHR13847">
    <property type="entry name" value="SARCOSINE DEHYDROGENASE-RELATED"/>
    <property type="match status" value="1"/>
</dbReference>
<proteinExistence type="predicted"/>
<protein>
    <submittedName>
        <fullName evidence="6">FAD-dependent oxidoreductase</fullName>
    </submittedName>
</protein>
<dbReference type="Pfam" id="PF01266">
    <property type="entry name" value="DAO"/>
    <property type="match status" value="1"/>
</dbReference>
<dbReference type="Gene3D" id="3.30.9.10">
    <property type="entry name" value="D-Amino Acid Oxidase, subunit A, domain 2"/>
    <property type="match status" value="1"/>
</dbReference>
<dbReference type="InterPro" id="IPR036922">
    <property type="entry name" value="Rieske_2Fe-2S_sf"/>
</dbReference>
<evidence type="ECO:0000256" key="4">
    <source>
        <dbReference type="ARBA" id="ARBA00023014"/>
    </source>
</evidence>
<dbReference type="InterPro" id="IPR006076">
    <property type="entry name" value="FAD-dep_OxRdtase"/>
</dbReference>
<keyword evidence="7" id="KW-1185">Reference proteome</keyword>
<dbReference type="Gene3D" id="3.50.50.60">
    <property type="entry name" value="FAD/NAD(P)-binding domain"/>
    <property type="match status" value="1"/>
</dbReference>
<evidence type="ECO:0000256" key="3">
    <source>
        <dbReference type="ARBA" id="ARBA00023004"/>
    </source>
</evidence>
<evidence type="ECO:0000259" key="5">
    <source>
        <dbReference type="PROSITE" id="PS51296"/>
    </source>
</evidence>
<keyword evidence="3" id="KW-0408">Iron</keyword>
<dbReference type="Proteomes" id="UP001500121">
    <property type="component" value="Unassembled WGS sequence"/>
</dbReference>
<dbReference type="PROSITE" id="PS00202">
    <property type="entry name" value="RUBREDOXIN"/>
    <property type="match status" value="1"/>
</dbReference>
<dbReference type="Gene3D" id="2.102.10.10">
    <property type="entry name" value="Rieske [2Fe-2S] iron-sulphur domain"/>
    <property type="match status" value="1"/>
</dbReference>
<feature type="domain" description="Rieske" evidence="5">
    <location>
        <begin position="392"/>
        <end position="476"/>
    </location>
</feature>
<sequence>MPSDVVDDVVVGAGVVGLTTALLLARGGHEVVVVTAEPVGGGSSGRSLGIVSELHGTAYRRMRGETARKNAAAYRAMNADGFALLAGVLETSGTPHERRDAYLAASRPEGAARIDDEHLAAHRAGLKLEKLQRADALPFAHHGAVRLQDQIRVDPARLLSALAIAAAEAGVRIVERERVVDVRVRPRGTSVVETGSAEYAGRHVVLATGTPILDRGLYALKTAAFRMVAVGGTTAAPDLPIVTALGPDGSTTVAADPDGHVVAVGQAHRTGTGGSELRRADLVEAVLRGVVPDLVRTDAWSGQDYRPFNPIAFVGRLPRTGGAVSFASGFDGWGLTQGAAAGIRISNDLLSRSQPRWATTISHRVTRPASQGIGLVGDVRAATERVAGFRRLAPADLPLLREGQGVVHRTDDGPVATSLTGGVLRSVSASCTRAGGVVRWNDLETSWDCPVCGSRFDVGGTVLEGGARGALPVVPTPGAPEAANLS</sequence>
<organism evidence="6 7">
    <name type="scientific">Amnibacterium soli</name>
    <dbReference type="NCBI Taxonomy" id="1282736"/>
    <lineage>
        <taxon>Bacteria</taxon>
        <taxon>Bacillati</taxon>
        <taxon>Actinomycetota</taxon>
        <taxon>Actinomycetes</taxon>
        <taxon>Micrococcales</taxon>
        <taxon>Microbacteriaceae</taxon>
        <taxon>Amnibacterium</taxon>
    </lineage>
</organism>
<dbReference type="InterPro" id="IPR017941">
    <property type="entry name" value="Rieske_2Fe-2S"/>
</dbReference>
<gene>
    <name evidence="6" type="ORF">GCM10025783_06530</name>
</gene>
<dbReference type="SUPFAM" id="SSF51905">
    <property type="entry name" value="FAD/NAD(P)-binding domain"/>
    <property type="match status" value="1"/>
</dbReference>
<accession>A0ABP8YU46</accession>
<dbReference type="PROSITE" id="PS51296">
    <property type="entry name" value="RIESKE"/>
    <property type="match status" value="1"/>
</dbReference>
<evidence type="ECO:0000256" key="1">
    <source>
        <dbReference type="ARBA" id="ARBA00022714"/>
    </source>
</evidence>
<evidence type="ECO:0000313" key="7">
    <source>
        <dbReference type="Proteomes" id="UP001500121"/>
    </source>
</evidence>
<keyword evidence="2" id="KW-0479">Metal-binding</keyword>
<name>A0ABP8YU46_9MICO</name>
<keyword evidence="1" id="KW-0001">2Fe-2S</keyword>